<dbReference type="GO" id="GO:0032259">
    <property type="term" value="P:methylation"/>
    <property type="evidence" value="ECO:0007669"/>
    <property type="project" value="UniProtKB-KW"/>
</dbReference>
<organism evidence="3 4">
    <name type="scientific">Pilimelia columellifera subsp. columellifera</name>
    <dbReference type="NCBI Taxonomy" id="706583"/>
    <lineage>
        <taxon>Bacteria</taxon>
        <taxon>Bacillati</taxon>
        <taxon>Actinomycetota</taxon>
        <taxon>Actinomycetes</taxon>
        <taxon>Micromonosporales</taxon>
        <taxon>Micromonosporaceae</taxon>
        <taxon>Pilimelia</taxon>
    </lineage>
</organism>
<feature type="domain" description="Methyltransferase type 11" evidence="2">
    <location>
        <begin position="70"/>
        <end position="168"/>
    </location>
</feature>
<dbReference type="PANTHER" id="PTHR44068">
    <property type="entry name" value="ZGC:194242"/>
    <property type="match status" value="1"/>
</dbReference>
<proteinExistence type="predicted"/>
<comment type="caution">
    <text evidence="3">The sequence shown here is derived from an EMBL/GenBank/DDBJ whole genome shotgun (WGS) entry which is preliminary data.</text>
</comment>
<dbReference type="InterPro" id="IPR050447">
    <property type="entry name" value="Erg6_SMT_methyltransf"/>
</dbReference>
<reference evidence="3 4" key="1">
    <citation type="journal article" date="2019" name="Int. J. Syst. Evol. Microbiol.">
        <title>The Global Catalogue of Microorganisms (GCM) 10K type strain sequencing project: providing services to taxonomists for standard genome sequencing and annotation.</title>
        <authorList>
            <consortium name="The Broad Institute Genomics Platform"/>
            <consortium name="The Broad Institute Genome Sequencing Center for Infectious Disease"/>
            <person name="Wu L."/>
            <person name="Ma J."/>
        </authorList>
    </citation>
    <scope>NUCLEOTIDE SEQUENCE [LARGE SCALE GENOMIC DNA]</scope>
    <source>
        <strain evidence="3 4">JCM 3367</strain>
    </source>
</reference>
<keyword evidence="3" id="KW-0489">Methyltransferase</keyword>
<gene>
    <name evidence="3" type="ORF">GCM10010201_36430</name>
</gene>
<dbReference type="Proteomes" id="UP001499978">
    <property type="component" value="Unassembled WGS sequence"/>
</dbReference>
<dbReference type="RefSeq" id="WP_344174759.1">
    <property type="nucleotide sequence ID" value="NZ_BAAARY010000061.1"/>
</dbReference>
<evidence type="ECO:0000313" key="3">
    <source>
        <dbReference type="EMBL" id="GAA2533942.1"/>
    </source>
</evidence>
<dbReference type="EMBL" id="BAAARY010000061">
    <property type="protein sequence ID" value="GAA2533942.1"/>
    <property type="molecule type" value="Genomic_DNA"/>
</dbReference>
<keyword evidence="4" id="KW-1185">Reference proteome</keyword>
<dbReference type="PANTHER" id="PTHR44068:SF11">
    <property type="entry name" value="GERANYL DIPHOSPHATE 2-C-METHYLTRANSFERASE"/>
    <property type="match status" value="1"/>
</dbReference>
<dbReference type="SUPFAM" id="SSF53335">
    <property type="entry name" value="S-adenosyl-L-methionine-dependent methyltransferases"/>
    <property type="match status" value="1"/>
</dbReference>
<dbReference type="Pfam" id="PF08241">
    <property type="entry name" value="Methyltransf_11"/>
    <property type="match status" value="1"/>
</dbReference>
<name>A0ABN3NU04_9ACTN</name>
<evidence type="ECO:0000259" key="2">
    <source>
        <dbReference type="Pfam" id="PF08241"/>
    </source>
</evidence>
<keyword evidence="1" id="KW-0808">Transferase</keyword>
<evidence type="ECO:0000256" key="1">
    <source>
        <dbReference type="ARBA" id="ARBA00022679"/>
    </source>
</evidence>
<evidence type="ECO:0000313" key="4">
    <source>
        <dbReference type="Proteomes" id="UP001499978"/>
    </source>
</evidence>
<dbReference type="Gene3D" id="3.40.50.150">
    <property type="entry name" value="Vaccinia Virus protein VP39"/>
    <property type="match status" value="1"/>
</dbReference>
<protein>
    <submittedName>
        <fullName evidence="3">27-O-demethylrifamycin SV methyltransferase</fullName>
    </submittedName>
</protein>
<dbReference type="InterPro" id="IPR029063">
    <property type="entry name" value="SAM-dependent_MTases_sf"/>
</dbReference>
<sequence>MSVDYQNPTPESVGAFYDEVNTIVAYAQGGSMHYGYWTGPDDDTDFETAGIRLTDMMIERLAARSGDRVLDVGCGPGGPGVRLAQASGAELVGISVSENDVRLANEKARAADLTDRVRFEPANMLDLPFADESFDHAMALESIVHVTDRVRALREIARVVRPGGRIVLTDFITHEQAGEKADDTIVKVYDSWRTAAPVPADAYESFAEQAGLVLDEVTDITDNVKYSGMWTYLALREYARSNPVPPEVERILGVFGPVFNGTADKPALSDEQVVQGWQQLLAKKQVQGMIIVSAHKPQA</sequence>
<dbReference type="CDD" id="cd02440">
    <property type="entry name" value="AdoMet_MTases"/>
    <property type="match status" value="1"/>
</dbReference>
<accession>A0ABN3NU04</accession>
<dbReference type="GO" id="GO:0008168">
    <property type="term" value="F:methyltransferase activity"/>
    <property type="evidence" value="ECO:0007669"/>
    <property type="project" value="UniProtKB-KW"/>
</dbReference>
<dbReference type="InterPro" id="IPR013216">
    <property type="entry name" value="Methyltransf_11"/>
</dbReference>